<keyword evidence="2" id="KW-1185">Reference proteome</keyword>
<name>E3R0B9_COLGM</name>
<reference evidence="2" key="1">
    <citation type="journal article" date="2012" name="Nat. Genet.">
        <title>Lifestyle transitions in plant pathogenic Colletotrichum fungi deciphered by genome and transcriptome analyses.</title>
        <authorList>
            <person name="O'Connell R.J."/>
            <person name="Thon M.R."/>
            <person name="Hacquard S."/>
            <person name="Amyotte S.G."/>
            <person name="Kleemann J."/>
            <person name="Torres M.F."/>
            <person name="Damm U."/>
            <person name="Buiate E.A."/>
            <person name="Epstein L."/>
            <person name="Alkan N."/>
            <person name="Altmueller J."/>
            <person name="Alvarado-Balderrama L."/>
            <person name="Bauser C.A."/>
            <person name="Becker C."/>
            <person name="Birren B.W."/>
            <person name="Chen Z."/>
            <person name="Choi J."/>
            <person name="Crouch J.A."/>
            <person name="Duvick J.P."/>
            <person name="Farman M.A."/>
            <person name="Gan P."/>
            <person name="Heiman D."/>
            <person name="Henrissat B."/>
            <person name="Howard R.J."/>
            <person name="Kabbage M."/>
            <person name="Koch C."/>
            <person name="Kracher B."/>
            <person name="Kubo Y."/>
            <person name="Law A.D."/>
            <person name="Lebrun M.-H."/>
            <person name="Lee Y.-H."/>
            <person name="Miyara I."/>
            <person name="Moore N."/>
            <person name="Neumann U."/>
            <person name="Nordstroem K."/>
            <person name="Panaccione D.G."/>
            <person name="Panstruga R."/>
            <person name="Place M."/>
            <person name="Proctor R.H."/>
            <person name="Prusky D."/>
            <person name="Rech G."/>
            <person name="Reinhardt R."/>
            <person name="Rollins J.A."/>
            <person name="Rounsley S."/>
            <person name="Schardl C.L."/>
            <person name="Schwartz D.C."/>
            <person name="Shenoy N."/>
            <person name="Shirasu K."/>
            <person name="Sikhakolli U.R."/>
            <person name="Stueber K."/>
            <person name="Sukno S.A."/>
            <person name="Sweigard J.A."/>
            <person name="Takano Y."/>
            <person name="Takahara H."/>
            <person name="Trail F."/>
            <person name="van der Does H.C."/>
            <person name="Voll L.M."/>
            <person name="Will I."/>
            <person name="Young S."/>
            <person name="Zeng Q."/>
            <person name="Zhang J."/>
            <person name="Zhou S."/>
            <person name="Dickman M.B."/>
            <person name="Schulze-Lefert P."/>
            <person name="Ver Loren van Themaat E."/>
            <person name="Ma L.-J."/>
            <person name="Vaillancourt L.J."/>
        </authorList>
    </citation>
    <scope>NUCLEOTIDE SEQUENCE [LARGE SCALE GENOMIC DNA]</scope>
    <source>
        <strain evidence="2">M1.001 / M2 / FGSC 10212</strain>
    </source>
</reference>
<dbReference type="HOGENOM" id="CLU_152044_0_0_1"/>
<dbReference type="RefSeq" id="XP_008100577.1">
    <property type="nucleotide sequence ID" value="XM_008102386.1"/>
</dbReference>
<dbReference type="Proteomes" id="UP000008782">
    <property type="component" value="Unassembled WGS sequence"/>
</dbReference>
<dbReference type="GeneID" id="24417066"/>
<evidence type="ECO:0000313" key="1">
    <source>
        <dbReference type="EMBL" id="EFQ36557.1"/>
    </source>
</evidence>
<dbReference type="EMBL" id="GG697438">
    <property type="protein sequence ID" value="EFQ36557.1"/>
    <property type="molecule type" value="Genomic_DNA"/>
</dbReference>
<dbReference type="AlphaFoldDB" id="E3R0B9"/>
<dbReference type="OrthoDB" id="3827601at2759"/>
<evidence type="ECO:0000313" key="2">
    <source>
        <dbReference type="Proteomes" id="UP000008782"/>
    </source>
</evidence>
<proteinExistence type="predicted"/>
<dbReference type="VEuPathDB" id="FungiDB:GLRG_11702"/>
<gene>
    <name evidence="1" type="ORF">GLRG_11702</name>
</gene>
<protein>
    <submittedName>
        <fullName evidence="1">Uncharacterized protein</fullName>
    </submittedName>
</protein>
<sequence>MSKVLRKKMLGSVLTSAGNSVAISAATRTTNWVRPDSAAESMKGALEAAIKKNESILPKGTVEVCTRETTHTSASDSRSHITAVCFDSEGNPITTVHLATSNE</sequence>
<accession>E3R0B9</accession>
<organism evidence="2">
    <name type="scientific">Colletotrichum graminicola (strain M1.001 / M2 / FGSC 10212)</name>
    <name type="common">Maize anthracnose fungus</name>
    <name type="synonym">Glomerella graminicola</name>
    <dbReference type="NCBI Taxonomy" id="645133"/>
    <lineage>
        <taxon>Eukaryota</taxon>
        <taxon>Fungi</taxon>
        <taxon>Dikarya</taxon>
        <taxon>Ascomycota</taxon>
        <taxon>Pezizomycotina</taxon>
        <taxon>Sordariomycetes</taxon>
        <taxon>Hypocreomycetidae</taxon>
        <taxon>Glomerellales</taxon>
        <taxon>Glomerellaceae</taxon>
        <taxon>Colletotrichum</taxon>
        <taxon>Colletotrichum graminicola species complex</taxon>
    </lineage>
</organism>
<dbReference type="eggNOG" id="ENOG502RM2U">
    <property type="taxonomic scope" value="Eukaryota"/>
</dbReference>